<evidence type="ECO:0000313" key="2">
    <source>
        <dbReference type="Proteomes" id="UP000026915"/>
    </source>
</evidence>
<dbReference type="EMBL" id="CM001882">
    <property type="protein sequence ID" value="EOY03242.1"/>
    <property type="molecule type" value="Genomic_DNA"/>
</dbReference>
<keyword evidence="2" id="KW-1185">Reference proteome</keyword>
<gene>
    <name evidence="1" type="ORF">TCM_017944</name>
</gene>
<dbReference type="AlphaFoldDB" id="A0A061EFV0"/>
<reference evidence="1 2" key="1">
    <citation type="journal article" date="2013" name="Genome Biol.">
        <title>The genome sequence of the most widely cultivated cacao type and its use to identify candidate genes regulating pod color.</title>
        <authorList>
            <person name="Motamayor J.C."/>
            <person name="Mockaitis K."/>
            <person name="Schmutz J."/>
            <person name="Haiminen N."/>
            <person name="Iii D.L."/>
            <person name="Cornejo O."/>
            <person name="Findley S.D."/>
            <person name="Zheng P."/>
            <person name="Utro F."/>
            <person name="Royaert S."/>
            <person name="Saski C."/>
            <person name="Jenkins J."/>
            <person name="Podicheti R."/>
            <person name="Zhao M."/>
            <person name="Scheffler B.E."/>
            <person name="Stack J.C."/>
            <person name="Feltus F.A."/>
            <person name="Mustiga G.M."/>
            <person name="Amores F."/>
            <person name="Phillips W."/>
            <person name="Marelli J.P."/>
            <person name="May G.D."/>
            <person name="Shapiro H."/>
            <person name="Ma J."/>
            <person name="Bustamante C.D."/>
            <person name="Schnell R.J."/>
            <person name="Main D."/>
            <person name="Gilbert D."/>
            <person name="Parida L."/>
            <person name="Kuhn D.N."/>
        </authorList>
    </citation>
    <scope>NUCLEOTIDE SEQUENCE [LARGE SCALE GENOMIC DNA]</scope>
    <source>
        <strain evidence="2">cv. Matina 1-6</strain>
    </source>
</reference>
<protein>
    <submittedName>
        <fullName evidence="1">Uncharacterized protein</fullName>
    </submittedName>
</protein>
<evidence type="ECO:0000313" key="1">
    <source>
        <dbReference type="EMBL" id="EOY03242.1"/>
    </source>
</evidence>
<sequence length="94" mass="10917">MFLKVKKENTSLNLQTKSIVILLHSSIVILILGGINKQCREGSHVHANMLDICLHHPINGFEKLFLMVKTMLKLFHSLRHGEILRMSRWLRCRS</sequence>
<dbReference type="Gramene" id="EOY03242">
    <property type="protein sequence ID" value="EOY03242"/>
    <property type="gene ID" value="TCM_017944"/>
</dbReference>
<dbReference type="HOGENOM" id="CLU_2390421_0_0_1"/>
<dbReference type="Proteomes" id="UP000026915">
    <property type="component" value="Chromosome 4"/>
</dbReference>
<dbReference type="InParanoid" id="A0A061EFV0"/>
<organism evidence="1 2">
    <name type="scientific">Theobroma cacao</name>
    <name type="common">Cacao</name>
    <name type="synonym">Cocoa</name>
    <dbReference type="NCBI Taxonomy" id="3641"/>
    <lineage>
        <taxon>Eukaryota</taxon>
        <taxon>Viridiplantae</taxon>
        <taxon>Streptophyta</taxon>
        <taxon>Embryophyta</taxon>
        <taxon>Tracheophyta</taxon>
        <taxon>Spermatophyta</taxon>
        <taxon>Magnoliopsida</taxon>
        <taxon>eudicotyledons</taxon>
        <taxon>Gunneridae</taxon>
        <taxon>Pentapetalae</taxon>
        <taxon>rosids</taxon>
        <taxon>malvids</taxon>
        <taxon>Malvales</taxon>
        <taxon>Malvaceae</taxon>
        <taxon>Byttnerioideae</taxon>
        <taxon>Theobroma</taxon>
    </lineage>
</organism>
<name>A0A061EFV0_THECC</name>
<accession>A0A061EFV0</accession>
<proteinExistence type="predicted"/>